<sequence>MTEMKEETKLWGGRFDAKIDVLMEKFNSSISFDQQMWQADIQGSKAYAKALHKAKLITEAELEAMLLGLDNLEKEWSSEKFEIKPSDEDIHTANERRLSEIIGADIAGKLHTGRSRNDQVVTDTRLWLRSQLNIIKKHLCTLILAITSRAEEDINVLMPGYTHLQRAQPIRWSHWLMSYGVCLLRDMDKVVQIQHRVSTLPLGCGALAGNPFAIDRQFLADELKFQSVSLNSMDTIGNRDFIAEVLFWATQVCNHLSRLAEDLIIFASNEFSFVKLSDAFSTGSSLMPQKKNPDSLELIRGKAGTVLGRMTGFMATTKGLPSTYNKDLQEDKVALFEVCDTTAAMIQIAAGVISTLEVNQPAMKSALSYDMLATDVAYYLVRKGVPFREAHALSGQVVKKSEKLKCKLNEVPFSEMLQISDKFAKDIEEVWDFESSVEQYTSAGGTSKSCVLEQIKLVRIKLNEC</sequence>
<protein>
    <recommendedName>
        <fullName evidence="6">Argininosuccinate lyase</fullName>
    </recommendedName>
</protein>
<evidence type="ECO:0000313" key="4">
    <source>
        <dbReference type="EMBL" id="CAK8694838.1"/>
    </source>
</evidence>
<evidence type="ECO:0000256" key="1">
    <source>
        <dbReference type="ARBA" id="ARBA00010755"/>
    </source>
</evidence>
<dbReference type="Pfam" id="PF14698">
    <property type="entry name" value="ASL_C2"/>
    <property type="match status" value="1"/>
</dbReference>
<dbReference type="InterPro" id="IPR024083">
    <property type="entry name" value="Fumarase/histidase_N"/>
</dbReference>
<dbReference type="InterPro" id="IPR009049">
    <property type="entry name" value="Argininosuccinate_lyase"/>
</dbReference>
<gene>
    <name evidence="4" type="ORF">CVLEPA_LOCUS28164</name>
</gene>
<evidence type="ECO:0008006" key="6">
    <source>
        <dbReference type="Google" id="ProtNLM"/>
    </source>
</evidence>
<dbReference type="Gene3D" id="1.10.275.10">
    <property type="entry name" value="Fumarase/aspartase (N-terminal domain)"/>
    <property type="match status" value="1"/>
</dbReference>
<reference evidence="4 5" key="1">
    <citation type="submission" date="2024-02" db="EMBL/GenBank/DDBJ databases">
        <authorList>
            <person name="Daric V."/>
            <person name="Darras S."/>
        </authorList>
    </citation>
    <scope>NUCLEOTIDE SEQUENCE [LARGE SCALE GENOMIC DNA]</scope>
</reference>
<accession>A0ABP0GSX8</accession>
<dbReference type="PRINTS" id="PR00145">
    <property type="entry name" value="ARGSUCLYASE"/>
</dbReference>
<dbReference type="PROSITE" id="PS00163">
    <property type="entry name" value="FUMARATE_LYASES"/>
    <property type="match status" value="1"/>
</dbReference>
<proteinExistence type="inferred from homology"/>
<dbReference type="InterPro" id="IPR000362">
    <property type="entry name" value="Fumarate_lyase_fam"/>
</dbReference>
<feature type="domain" description="Fumarate lyase N-terminal" evidence="2">
    <location>
        <begin position="13"/>
        <end position="308"/>
    </location>
</feature>
<organism evidence="4 5">
    <name type="scientific">Clavelina lepadiformis</name>
    <name type="common">Light-bulb sea squirt</name>
    <name type="synonym">Ascidia lepadiformis</name>
    <dbReference type="NCBI Taxonomy" id="159417"/>
    <lineage>
        <taxon>Eukaryota</taxon>
        <taxon>Metazoa</taxon>
        <taxon>Chordata</taxon>
        <taxon>Tunicata</taxon>
        <taxon>Ascidiacea</taxon>
        <taxon>Aplousobranchia</taxon>
        <taxon>Clavelinidae</taxon>
        <taxon>Clavelina</taxon>
    </lineage>
</organism>
<dbReference type="Pfam" id="PF00206">
    <property type="entry name" value="Lyase_1"/>
    <property type="match status" value="1"/>
</dbReference>
<dbReference type="SUPFAM" id="SSF48557">
    <property type="entry name" value="L-aspartase-like"/>
    <property type="match status" value="1"/>
</dbReference>
<dbReference type="InterPro" id="IPR008948">
    <property type="entry name" value="L-Aspartase-like"/>
</dbReference>
<comment type="similarity">
    <text evidence="1">Belongs to the lyase 1 family. Argininosuccinate lyase subfamily.</text>
</comment>
<keyword evidence="5" id="KW-1185">Reference proteome</keyword>
<name>A0ABP0GSX8_CLALP</name>
<dbReference type="InterPro" id="IPR022761">
    <property type="entry name" value="Fumarate_lyase_N"/>
</dbReference>
<evidence type="ECO:0000313" key="5">
    <source>
        <dbReference type="Proteomes" id="UP001642483"/>
    </source>
</evidence>
<comment type="caution">
    <text evidence="4">The sequence shown here is derived from an EMBL/GenBank/DDBJ whole genome shotgun (WGS) entry which is preliminary data.</text>
</comment>
<dbReference type="PANTHER" id="PTHR43814">
    <property type="entry name" value="ARGININOSUCCINATE LYASE"/>
    <property type="match status" value="1"/>
</dbReference>
<dbReference type="InterPro" id="IPR029419">
    <property type="entry name" value="Arg_succ_lyase_C"/>
</dbReference>
<dbReference type="Gene3D" id="1.10.40.30">
    <property type="entry name" value="Fumarase/aspartase (C-terminal domain)"/>
    <property type="match status" value="1"/>
</dbReference>
<evidence type="ECO:0000259" key="3">
    <source>
        <dbReference type="Pfam" id="PF14698"/>
    </source>
</evidence>
<dbReference type="HAMAP" id="MF_00006">
    <property type="entry name" value="Arg_succ_lyase"/>
    <property type="match status" value="1"/>
</dbReference>
<dbReference type="NCBIfam" id="TIGR00838">
    <property type="entry name" value="argH"/>
    <property type="match status" value="1"/>
</dbReference>
<dbReference type="PANTHER" id="PTHR43814:SF1">
    <property type="entry name" value="ARGININOSUCCINATE LYASE"/>
    <property type="match status" value="1"/>
</dbReference>
<dbReference type="InterPro" id="IPR020557">
    <property type="entry name" value="Fumarate_lyase_CS"/>
</dbReference>
<dbReference type="PRINTS" id="PR00149">
    <property type="entry name" value="FUMRATELYASE"/>
</dbReference>
<dbReference type="Proteomes" id="UP001642483">
    <property type="component" value="Unassembled WGS sequence"/>
</dbReference>
<dbReference type="EMBL" id="CAWYQH010000141">
    <property type="protein sequence ID" value="CAK8694838.1"/>
    <property type="molecule type" value="Genomic_DNA"/>
</dbReference>
<feature type="domain" description="Argininosuccinate lyase C-terminal" evidence="3">
    <location>
        <begin position="371"/>
        <end position="438"/>
    </location>
</feature>
<dbReference type="Gene3D" id="1.20.200.10">
    <property type="entry name" value="Fumarase/aspartase (Central domain)"/>
    <property type="match status" value="1"/>
</dbReference>
<evidence type="ECO:0000259" key="2">
    <source>
        <dbReference type="Pfam" id="PF00206"/>
    </source>
</evidence>
<dbReference type="CDD" id="cd01359">
    <property type="entry name" value="Argininosuccinate_lyase"/>
    <property type="match status" value="1"/>
</dbReference>